<keyword evidence="3" id="KW-0998">Cell outer membrane</keyword>
<reference evidence="5 6" key="1">
    <citation type="journal article" date="2014" name="Int. J. Syst. Evol. Microbiol.">
        <title>Complete genome sequence of Corynebacterium casei LMG S-19264T (=DSM 44701T), isolated from a smear-ripened cheese.</title>
        <authorList>
            <consortium name="US DOE Joint Genome Institute (JGI-PGF)"/>
            <person name="Walter F."/>
            <person name="Albersmeier A."/>
            <person name="Kalinowski J."/>
            <person name="Ruckert C."/>
        </authorList>
    </citation>
    <scope>NUCLEOTIDE SEQUENCE [LARGE SCALE GENOMIC DNA]</scope>
    <source>
        <strain evidence="5 6">KCTC 12285</strain>
    </source>
</reference>
<dbReference type="InterPro" id="IPR036942">
    <property type="entry name" value="Beta-barrel_TonB_sf"/>
</dbReference>
<keyword evidence="4" id="KW-0732">Signal</keyword>
<feature type="signal peptide" evidence="4">
    <location>
        <begin position="1"/>
        <end position="19"/>
    </location>
</feature>
<keyword evidence="6" id="KW-1185">Reference proteome</keyword>
<dbReference type="EMBL" id="BMWS01000011">
    <property type="protein sequence ID" value="GGX17809.1"/>
    <property type="molecule type" value="Genomic_DNA"/>
</dbReference>
<evidence type="ECO:0000313" key="5">
    <source>
        <dbReference type="EMBL" id="GGX17809.1"/>
    </source>
</evidence>
<feature type="chain" id="PRO_5036926512" description="TonB-dependent receptor" evidence="4">
    <location>
        <begin position="20"/>
        <end position="669"/>
    </location>
</feature>
<dbReference type="GO" id="GO:0009279">
    <property type="term" value="C:cell outer membrane"/>
    <property type="evidence" value="ECO:0007669"/>
    <property type="project" value="UniProtKB-SubCell"/>
</dbReference>
<gene>
    <name evidence="5" type="ORF">GCM10007384_19020</name>
</gene>
<protein>
    <recommendedName>
        <fullName evidence="7">TonB-dependent receptor</fullName>
    </recommendedName>
</protein>
<organism evidence="5 6">
    <name type="scientific">Aquimarina muelleri</name>
    <dbReference type="NCBI Taxonomy" id="279356"/>
    <lineage>
        <taxon>Bacteria</taxon>
        <taxon>Pseudomonadati</taxon>
        <taxon>Bacteroidota</taxon>
        <taxon>Flavobacteriia</taxon>
        <taxon>Flavobacteriales</taxon>
        <taxon>Flavobacteriaceae</taxon>
        <taxon>Aquimarina</taxon>
    </lineage>
</organism>
<name>A0A918N3X8_9FLAO</name>
<evidence type="ECO:0000256" key="2">
    <source>
        <dbReference type="ARBA" id="ARBA00023136"/>
    </source>
</evidence>
<sequence length="669" mass="76141">MKRSIVLYSCILICAITFAQDRSTQHKETDTLVTHLEEITVIGRHKLSNYRQKKTLSSIDEYLEKSNRVTMIKRGSYAWEPALNNMTSDRLSVTIDGMQIYGACTDKMDPVTSYVDVSNLEKVIVNSGQEGTENSNCIGGGIDLKLPESKYYNSGLKSSLDLGYETNGNYKTTGIDLEYSGNKFYISADGIYRESDNYNAGGGKEIKYSQFEKYNLSLQVGYKLSDTKNIDANVICDKATDIGYPALPMDVSLAKATIASISYTHTSDTTIIKHWETKLYFNTITHIMDDSKRPDVPIRMDMPGWSDTYGMYSKIKSGTKKHKLNVNLNAHYNRSLAEMTMYPNDPNENDMFMYTWPDIRTLYTGVYIKDEFYINSKEKLSLAARIGYQNNNIEKDSGLESLQIFYPNIGAGKNRLLTSFSTNYLLKHKKYDFSFGLGYGERAPSVSEGYGFFLFNSFDNYDYIGNPTLKNEKSFEINFDTHYTNKRFKIEIETSYFYIYDYIIGKTDASLSSMTIGANGVRIYSALQHASIFNTFLNTSFTIIEALSLNTSIGYHYGKGSDKNNLPLISPISYVAEINYSSKNFNAALQLNGNTNQDNYSMFYGEDQTPAFATLNLNLGNTFFIRENKLVFKYGIENILDTHYSTYADWNNIPRQGRNFYINTSFLIR</sequence>
<dbReference type="SUPFAM" id="SSF56935">
    <property type="entry name" value="Porins"/>
    <property type="match status" value="1"/>
</dbReference>
<dbReference type="Gene3D" id="2.40.170.20">
    <property type="entry name" value="TonB-dependent receptor, beta-barrel domain"/>
    <property type="match status" value="1"/>
</dbReference>
<accession>A0A918N3X8</accession>
<evidence type="ECO:0000256" key="4">
    <source>
        <dbReference type="SAM" id="SignalP"/>
    </source>
</evidence>
<dbReference type="AlphaFoldDB" id="A0A918N3X8"/>
<evidence type="ECO:0000256" key="1">
    <source>
        <dbReference type="ARBA" id="ARBA00004442"/>
    </source>
</evidence>
<keyword evidence="2" id="KW-0472">Membrane</keyword>
<comment type="caution">
    <text evidence="5">The sequence shown here is derived from an EMBL/GenBank/DDBJ whole genome shotgun (WGS) entry which is preliminary data.</text>
</comment>
<evidence type="ECO:0000313" key="6">
    <source>
        <dbReference type="Proteomes" id="UP000601108"/>
    </source>
</evidence>
<dbReference type="Proteomes" id="UP000601108">
    <property type="component" value="Unassembled WGS sequence"/>
</dbReference>
<evidence type="ECO:0000256" key="3">
    <source>
        <dbReference type="ARBA" id="ARBA00023237"/>
    </source>
</evidence>
<dbReference type="RefSeq" id="WP_027414322.1">
    <property type="nucleotide sequence ID" value="NZ_BMWS01000011.1"/>
</dbReference>
<comment type="subcellular location">
    <subcellularLocation>
        <location evidence="1">Cell outer membrane</location>
    </subcellularLocation>
</comment>
<evidence type="ECO:0008006" key="7">
    <source>
        <dbReference type="Google" id="ProtNLM"/>
    </source>
</evidence>
<proteinExistence type="predicted"/>